<evidence type="ECO:0000256" key="1">
    <source>
        <dbReference type="SAM" id="SignalP"/>
    </source>
</evidence>
<feature type="signal peptide" evidence="1">
    <location>
        <begin position="1"/>
        <end position="19"/>
    </location>
</feature>
<evidence type="ECO:0000313" key="3">
    <source>
        <dbReference type="Proteomes" id="UP000813461"/>
    </source>
</evidence>
<proteinExistence type="predicted"/>
<dbReference type="OrthoDB" id="3643156at2759"/>
<dbReference type="AlphaFoldDB" id="A0A8K0RGM8"/>
<comment type="caution">
    <text evidence="2">The sequence shown here is derived from an EMBL/GenBank/DDBJ whole genome shotgun (WGS) entry which is preliminary data.</text>
</comment>
<accession>A0A8K0RGM8</accession>
<reference evidence="2" key="1">
    <citation type="journal article" date="2021" name="Nat. Commun.">
        <title>Genetic determinants of endophytism in the Arabidopsis root mycobiome.</title>
        <authorList>
            <person name="Mesny F."/>
            <person name="Miyauchi S."/>
            <person name="Thiergart T."/>
            <person name="Pickel B."/>
            <person name="Atanasova L."/>
            <person name="Karlsson M."/>
            <person name="Huettel B."/>
            <person name="Barry K.W."/>
            <person name="Haridas S."/>
            <person name="Chen C."/>
            <person name="Bauer D."/>
            <person name="Andreopoulos W."/>
            <person name="Pangilinan J."/>
            <person name="LaButti K."/>
            <person name="Riley R."/>
            <person name="Lipzen A."/>
            <person name="Clum A."/>
            <person name="Drula E."/>
            <person name="Henrissat B."/>
            <person name="Kohler A."/>
            <person name="Grigoriev I.V."/>
            <person name="Martin F.M."/>
            <person name="Hacquard S."/>
        </authorList>
    </citation>
    <scope>NUCLEOTIDE SEQUENCE</scope>
    <source>
        <strain evidence="2">MPI-SDFR-AT-0120</strain>
    </source>
</reference>
<name>A0A8K0RGM8_9PLEO</name>
<keyword evidence="3" id="KW-1185">Reference proteome</keyword>
<keyword evidence="1" id="KW-0732">Signal</keyword>
<evidence type="ECO:0000313" key="2">
    <source>
        <dbReference type="EMBL" id="KAH7095789.1"/>
    </source>
</evidence>
<protein>
    <submittedName>
        <fullName evidence="2">Uncharacterized protein</fullName>
    </submittedName>
</protein>
<sequence>MRLVQLFLVPLVAARAVRTQQQVPLIAEVVEDVSTEVVQLSEETVVEELLPIVGIHFTTSYAVASVRYPDGTWNDLAKIPADAEYIEILSRYTAIWPRGDTLSLAANNCFISADELPNPQKRLKRHDCIKTFLPKPEGDIAGRPLRNDIIALAAFTKTVRNAIRSELPGSIPHMAITIPHLPFYLSSELFEALEIASLQSTSLTSGGFDGFTYDEIDAAYAGHGYDYCTPILEDCARLPTSQKYEHALYLNFDNSSFSAGILALQNGYEMLETDQMFKYATNPNLGWWNLPVFEVPRARFWAQIHEMITSVVQALPQPINRIVLLGDHSADDEFKEVVKAAVWEVLEMDVELMLSVGEDDVTYIAAHGAAELEWHISESMRKSEAMTAEKMRRLRNE</sequence>
<feature type="chain" id="PRO_5035483125" evidence="1">
    <location>
        <begin position="20"/>
        <end position="397"/>
    </location>
</feature>
<organism evidence="2 3">
    <name type="scientific">Paraphoma chrysanthemicola</name>
    <dbReference type="NCBI Taxonomy" id="798071"/>
    <lineage>
        <taxon>Eukaryota</taxon>
        <taxon>Fungi</taxon>
        <taxon>Dikarya</taxon>
        <taxon>Ascomycota</taxon>
        <taxon>Pezizomycotina</taxon>
        <taxon>Dothideomycetes</taxon>
        <taxon>Pleosporomycetidae</taxon>
        <taxon>Pleosporales</taxon>
        <taxon>Pleosporineae</taxon>
        <taxon>Phaeosphaeriaceae</taxon>
        <taxon>Paraphoma</taxon>
    </lineage>
</organism>
<gene>
    <name evidence="2" type="ORF">FB567DRAFT_39900</name>
</gene>
<dbReference type="Proteomes" id="UP000813461">
    <property type="component" value="Unassembled WGS sequence"/>
</dbReference>
<dbReference type="EMBL" id="JAGMVJ010000001">
    <property type="protein sequence ID" value="KAH7095789.1"/>
    <property type="molecule type" value="Genomic_DNA"/>
</dbReference>